<feature type="transmembrane region" description="Helical" evidence="1">
    <location>
        <begin position="30"/>
        <end position="48"/>
    </location>
</feature>
<evidence type="ECO:0008006" key="4">
    <source>
        <dbReference type="Google" id="ProtNLM"/>
    </source>
</evidence>
<keyword evidence="1" id="KW-1133">Transmembrane helix</keyword>
<organism evidence="2 3">
    <name type="scientific">Lysinibacillus contaminans</name>
    <dbReference type="NCBI Taxonomy" id="1293441"/>
    <lineage>
        <taxon>Bacteria</taxon>
        <taxon>Bacillati</taxon>
        <taxon>Bacillota</taxon>
        <taxon>Bacilli</taxon>
        <taxon>Bacillales</taxon>
        <taxon>Bacillaceae</taxon>
        <taxon>Lysinibacillus</taxon>
    </lineage>
</organism>
<protein>
    <recommendedName>
        <fullName evidence="4">Lipoprotein</fullName>
    </recommendedName>
</protein>
<keyword evidence="1" id="KW-0472">Membrane</keyword>
<dbReference type="EMBL" id="LGRV01000003">
    <property type="protein sequence ID" value="KOS67762.1"/>
    <property type="molecule type" value="Genomic_DNA"/>
</dbReference>
<accession>A0ABR5JYM8</accession>
<evidence type="ECO:0000313" key="2">
    <source>
        <dbReference type="EMBL" id="KOS67762.1"/>
    </source>
</evidence>
<keyword evidence="3" id="KW-1185">Reference proteome</keyword>
<proteinExistence type="predicted"/>
<comment type="caution">
    <text evidence="2">The sequence shown here is derived from an EMBL/GenBank/DDBJ whole genome shotgun (WGS) entry which is preliminary data.</text>
</comment>
<sequence>MTYKKAYIILSIYFLVAFVCMFIFENSTLNAFLIVGLIVLCPLLKGYAKDNENQQQKKV</sequence>
<reference evidence="3" key="1">
    <citation type="submission" date="2015-07" db="EMBL/GenBank/DDBJ databases">
        <title>Fjat-14205 dsm 2895.</title>
        <authorList>
            <person name="Liu B."/>
            <person name="Wang J."/>
            <person name="Zhu Y."/>
            <person name="Liu G."/>
            <person name="Chen Q."/>
            <person name="Chen Z."/>
            <person name="Lan J."/>
            <person name="Che J."/>
            <person name="Ge C."/>
            <person name="Shi H."/>
            <person name="Pan Z."/>
            <person name="Liu X."/>
        </authorList>
    </citation>
    <scope>NUCLEOTIDE SEQUENCE [LARGE SCALE GENOMIC DNA]</scope>
    <source>
        <strain evidence="3">DSM 25560</strain>
    </source>
</reference>
<name>A0ABR5JYM8_9BACI</name>
<evidence type="ECO:0000256" key="1">
    <source>
        <dbReference type="SAM" id="Phobius"/>
    </source>
</evidence>
<evidence type="ECO:0000313" key="3">
    <source>
        <dbReference type="Proteomes" id="UP000050668"/>
    </source>
</evidence>
<dbReference type="Proteomes" id="UP000050668">
    <property type="component" value="Unassembled WGS sequence"/>
</dbReference>
<feature type="transmembrane region" description="Helical" evidence="1">
    <location>
        <begin position="7"/>
        <end position="24"/>
    </location>
</feature>
<gene>
    <name evidence="2" type="ORF">AEA09_03760</name>
</gene>
<keyword evidence="1" id="KW-0812">Transmembrane</keyword>